<dbReference type="EMBL" id="WOWK01000031">
    <property type="protein sequence ID" value="KAF0326280.1"/>
    <property type="molecule type" value="Genomic_DNA"/>
</dbReference>
<gene>
    <name evidence="2" type="ORF">GQ607_006483</name>
</gene>
<dbReference type="AlphaFoldDB" id="A0A8H3WH83"/>
<accession>A0A8H3WH83</accession>
<feature type="compositionally biased region" description="Polar residues" evidence="1">
    <location>
        <begin position="85"/>
        <end position="97"/>
    </location>
</feature>
<feature type="region of interest" description="Disordered" evidence="1">
    <location>
        <begin position="76"/>
        <end position="97"/>
    </location>
</feature>
<comment type="caution">
    <text evidence="2">The sequence shown here is derived from an EMBL/GenBank/DDBJ whole genome shotgun (WGS) entry which is preliminary data.</text>
</comment>
<evidence type="ECO:0000256" key="1">
    <source>
        <dbReference type="SAM" id="MobiDB-lite"/>
    </source>
</evidence>
<keyword evidence="3" id="KW-1185">Reference proteome</keyword>
<reference evidence="2 3" key="1">
    <citation type="submission" date="2019-12" db="EMBL/GenBank/DDBJ databases">
        <title>A genome sequence resource for the geographically widespread anthracnose pathogen Colletotrichum asianum.</title>
        <authorList>
            <person name="Meng Y."/>
        </authorList>
    </citation>
    <scope>NUCLEOTIDE SEQUENCE [LARGE SCALE GENOMIC DNA]</scope>
    <source>
        <strain evidence="2 3">ICMP 18580</strain>
    </source>
</reference>
<protein>
    <submittedName>
        <fullName evidence="2">Uncharacterized protein</fullName>
    </submittedName>
</protein>
<proteinExistence type="predicted"/>
<dbReference type="Proteomes" id="UP000434172">
    <property type="component" value="Unassembled WGS sequence"/>
</dbReference>
<sequence>MSFIHIALLSESILRSPAIGNSISPAPQILRLSRWQSHGQKSSAPKGTAQSAPWLALQSHMTQVLQRRKVVDDGGFNALAPKSPPSETNKFSARNAPKSQSVNKSAVVLSCYLLRSILWMKRKPHGFAVRLYNAHLDAQGLRAIVLADFGRQTFGLDTVELRLRNP</sequence>
<name>A0A8H3WH83_9PEZI</name>
<organism evidence="2 3">
    <name type="scientific">Colletotrichum asianum</name>
    <dbReference type="NCBI Taxonomy" id="702518"/>
    <lineage>
        <taxon>Eukaryota</taxon>
        <taxon>Fungi</taxon>
        <taxon>Dikarya</taxon>
        <taxon>Ascomycota</taxon>
        <taxon>Pezizomycotina</taxon>
        <taxon>Sordariomycetes</taxon>
        <taxon>Hypocreomycetidae</taxon>
        <taxon>Glomerellales</taxon>
        <taxon>Glomerellaceae</taxon>
        <taxon>Colletotrichum</taxon>
        <taxon>Colletotrichum gloeosporioides species complex</taxon>
    </lineage>
</organism>
<evidence type="ECO:0000313" key="2">
    <source>
        <dbReference type="EMBL" id="KAF0326280.1"/>
    </source>
</evidence>
<evidence type="ECO:0000313" key="3">
    <source>
        <dbReference type="Proteomes" id="UP000434172"/>
    </source>
</evidence>